<evidence type="ECO:0000313" key="10">
    <source>
        <dbReference type="EMBL" id="KAF2099535.1"/>
    </source>
</evidence>
<feature type="compositionally biased region" description="Low complexity" evidence="7">
    <location>
        <begin position="304"/>
        <end position="319"/>
    </location>
</feature>
<comment type="catalytic activity">
    <reaction evidence="1">
        <text>ATP + protein L-histidine = ADP + protein N-phospho-L-histidine.</text>
        <dbReference type="EC" id="2.7.13.3"/>
    </reaction>
</comment>
<protein>
    <recommendedName>
        <fullName evidence="2">histidine kinase</fullName>
        <ecNumber evidence="2">2.7.13.3</ecNumber>
    </recommendedName>
</protein>
<dbReference type="Gene3D" id="3.40.50.2300">
    <property type="match status" value="1"/>
</dbReference>
<dbReference type="GO" id="GO:0009927">
    <property type="term" value="F:histidine phosphotransfer kinase activity"/>
    <property type="evidence" value="ECO:0007669"/>
    <property type="project" value="TreeGrafter"/>
</dbReference>
<dbReference type="InterPro" id="IPR004358">
    <property type="entry name" value="Sig_transdc_His_kin-like_C"/>
</dbReference>
<feature type="region of interest" description="Disordered" evidence="7">
    <location>
        <begin position="44"/>
        <end position="65"/>
    </location>
</feature>
<dbReference type="GO" id="GO:0000155">
    <property type="term" value="F:phosphorelay sensor kinase activity"/>
    <property type="evidence" value="ECO:0007669"/>
    <property type="project" value="InterPro"/>
</dbReference>
<keyword evidence="4" id="KW-0808">Transferase</keyword>
<feature type="region of interest" description="Disordered" evidence="7">
    <location>
        <begin position="263"/>
        <end position="284"/>
    </location>
</feature>
<evidence type="ECO:0000256" key="4">
    <source>
        <dbReference type="ARBA" id="ARBA00022679"/>
    </source>
</evidence>
<feature type="domain" description="Response regulatory" evidence="9">
    <location>
        <begin position="1132"/>
        <end position="1292"/>
    </location>
</feature>
<keyword evidence="5" id="KW-0418">Kinase</keyword>
<dbReference type="InterPro" id="IPR005467">
    <property type="entry name" value="His_kinase_dom"/>
</dbReference>
<sequence length="1301" mass="140092">MRRHAPGTVKITEREREREFYRYYHPTTPATPIVPPYLHTSSSHPFPLSTNPSTSDSTASDEPLHFSQDPTLTAFAQLGALKLNAARCLITFFSRTRAYVLAESTPGVYITSAPAASAGAENGLCWGSQITGKGLWVCETTVQLPTVYASPDPHTGGADPTDITALVIPDLSLDERFNRQPYVTDAPHARFYAGVPIRSPAGHNIGAFCVLDGTPRPEGITDEQMAFMKELAVTVMRHMEMVKEEEYSRRWGKMVRGLGAFVEGRGDTPDGYEGEIDPGFGAGFGSTRPLSSAVTSSDASIKSSGLSYSGSSAQSSMTSKVTTPDSEPPVDLPLSSQSTSSSSSVTVTPSLRPSKSFKNDYSSASDITSVFRRAARVMRESTEVDGALFLDGSITTFGGLVEDSDATKAARRQSTISTAGDKPCGVLGYSLSEQATGWSNDGKMTEQCLKGLLQRYPRGRIFDFDPSPRSSPVSAGSEQPSQLDVDVHKLSTLLPRARSLVMLPLYVFDHTNGRPFAAAFIWTCDQRRVFRESEELAYLAAFGNSVMAEVARCDAARRDRAKADFISGVSHELRSPLHGILGCVELMLGDETEEIVMNPWHRELAGTIETCGRTLLDTINHVLDFAKINNVTKHATQRIGGPDSKLDLRRAQSEATPSGYDSSAKDSDIRNQDVDLATLTEEVVETVYAGFQFRKSSKSPLDLHETTQLRDGTISRPRATSVMGTAPLQPSAVINPFAAGETAAEHSTPSDAIDDDEPVKVIVEIQNPENGWNFRTQPGAWRRILMNLFGNSLKYTDSGFIKVKLECFPPSVDNDAVTGRKSMQVVLTVTDSGRGMSPSYLRDHLFHPFAQEDPLSPGTGLGLSIIKQIVGSMGGRIDVRSEKGCGSEFSVLVDLEKSLDNGKAVLPNPLASQSRAKTVAFVGFDEQKDLALPPDGLLQASLSKACQTWCGLEVQGPGKAADVYIATEGAVAAGHVPYGSPLLVLCPHSALVSSKCTSSKKSWRKPAECVKLPCGPRKLAKALQTCLSTPATTPSPPIERALVNEMDSMSINPDTKMAHVKIPSVPMLTPNSMRPLAAETAADLKENVNLSAPLVPPGSSLSQSLGSVSTGSPMQKKPIEKHLRKTTGKKLNVLMVDDNYVNLSLLVTFLKKKGHTYETAQNGLEAVNAFKSSSTAFDFVLMDITMPVMDGLTATRLIRAHEKEVAEAKVDAKETAHTTAGAEVVGLGSAVKVPTPEHATSGEQKHTCAKIVALTGLASDEAKHEAFTSGIDVFLTKPVRLMELNRILEGQGNRETSTSNE</sequence>
<comment type="caution">
    <text evidence="10">The sequence shown here is derived from an EMBL/GenBank/DDBJ whole genome shotgun (WGS) entry which is preliminary data.</text>
</comment>
<dbReference type="InterPro" id="IPR001789">
    <property type="entry name" value="Sig_transdc_resp-reg_receiver"/>
</dbReference>
<dbReference type="Proteomes" id="UP000799772">
    <property type="component" value="Unassembled WGS sequence"/>
</dbReference>
<dbReference type="SUPFAM" id="SSF55874">
    <property type="entry name" value="ATPase domain of HSP90 chaperone/DNA topoisomerase II/histidine kinase"/>
    <property type="match status" value="1"/>
</dbReference>
<keyword evidence="11" id="KW-1185">Reference proteome</keyword>
<evidence type="ECO:0000256" key="3">
    <source>
        <dbReference type="ARBA" id="ARBA00022553"/>
    </source>
</evidence>
<reference evidence="10" key="1">
    <citation type="journal article" date="2020" name="Stud. Mycol.">
        <title>101 Dothideomycetes genomes: a test case for predicting lifestyles and emergence of pathogens.</title>
        <authorList>
            <person name="Haridas S."/>
            <person name="Albert R."/>
            <person name="Binder M."/>
            <person name="Bloem J."/>
            <person name="Labutti K."/>
            <person name="Salamov A."/>
            <person name="Andreopoulos B."/>
            <person name="Baker S."/>
            <person name="Barry K."/>
            <person name="Bills G."/>
            <person name="Bluhm B."/>
            <person name="Cannon C."/>
            <person name="Castanera R."/>
            <person name="Culley D."/>
            <person name="Daum C."/>
            <person name="Ezra D."/>
            <person name="Gonzalez J."/>
            <person name="Henrissat B."/>
            <person name="Kuo A."/>
            <person name="Liang C."/>
            <person name="Lipzen A."/>
            <person name="Lutzoni F."/>
            <person name="Magnuson J."/>
            <person name="Mondo S."/>
            <person name="Nolan M."/>
            <person name="Ohm R."/>
            <person name="Pangilinan J."/>
            <person name="Park H.-J."/>
            <person name="Ramirez L."/>
            <person name="Alfaro M."/>
            <person name="Sun H."/>
            <person name="Tritt A."/>
            <person name="Yoshinaga Y."/>
            <person name="Zwiers L.-H."/>
            <person name="Turgeon B."/>
            <person name="Goodwin S."/>
            <person name="Spatafora J."/>
            <person name="Crous P."/>
            <person name="Grigoriev I."/>
        </authorList>
    </citation>
    <scope>NUCLEOTIDE SEQUENCE</scope>
    <source>
        <strain evidence="10">CBS 133067</strain>
    </source>
</reference>
<evidence type="ECO:0000259" key="8">
    <source>
        <dbReference type="PROSITE" id="PS50109"/>
    </source>
</evidence>
<dbReference type="InterPro" id="IPR011006">
    <property type="entry name" value="CheY-like_superfamily"/>
</dbReference>
<evidence type="ECO:0000256" key="5">
    <source>
        <dbReference type="ARBA" id="ARBA00022777"/>
    </source>
</evidence>
<accession>A0A9P4M724</accession>
<dbReference type="InterPro" id="IPR029016">
    <property type="entry name" value="GAF-like_dom_sf"/>
</dbReference>
<feature type="compositionally biased region" description="Low complexity" evidence="7">
    <location>
        <begin position="332"/>
        <end position="354"/>
    </location>
</feature>
<dbReference type="Gene3D" id="3.30.565.10">
    <property type="entry name" value="Histidine kinase-like ATPase, C-terminal domain"/>
    <property type="match status" value="1"/>
</dbReference>
<dbReference type="SUPFAM" id="SSF55781">
    <property type="entry name" value="GAF domain-like"/>
    <property type="match status" value="1"/>
</dbReference>
<evidence type="ECO:0000256" key="2">
    <source>
        <dbReference type="ARBA" id="ARBA00012438"/>
    </source>
</evidence>
<dbReference type="SMART" id="SM00448">
    <property type="entry name" value="REC"/>
    <property type="match status" value="1"/>
</dbReference>
<proteinExistence type="predicted"/>
<dbReference type="OrthoDB" id="303614at2759"/>
<evidence type="ECO:0000256" key="6">
    <source>
        <dbReference type="PROSITE-ProRule" id="PRU00169"/>
    </source>
</evidence>
<feature type="compositionally biased region" description="Low complexity" evidence="7">
    <location>
        <begin position="1097"/>
        <end position="1113"/>
    </location>
</feature>
<evidence type="ECO:0000313" key="11">
    <source>
        <dbReference type="Proteomes" id="UP000799772"/>
    </source>
</evidence>
<feature type="region of interest" description="Disordered" evidence="7">
    <location>
        <begin position="304"/>
        <end position="361"/>
    </location>
</feature>
<evidence type="ECO:0000256" key="7">
    <source>
        <dbReference type="SAM" id="MobiDB-lite"/>
    </source>
</evidence>
<gene>
    <name evidence="10" type="ORF">NA57DRAFT_75035</name>
</gene>
<dbReference type="Pfam" id="PF02518">
    <property type="entry name" value="HATPase_c"/>
    <property type="match status" value="1"/>
</dbReference>
<keyword evidence="3 6" id="KW-0597">Phosphoprotein</keyword>
<dbReference type="SUPFAM" id="SSF52172">
    <property type="entry name" value="CheY-like"/>
    <property type="match status" value="1"/>
</dbReference>
<dbReference type="Pfam" id="PF00512">
    <property type="entry name" value="HisKA"/>
    <property type="match status" value="1"/>
</dbReference>
<dbReference type="CDD" id="cd17546">
    <property type="entry name" value="REC_hyHK_CKI1_RcsC-like"/>
    <property type="match status" value="1"/>
</dbReference>
<feature type="modified residue" description="4-aspartylphosphate" evidence="6">
    <location>
        <position position="1183"/>
    </location>
</feature>
<dbReference type="PROSITE" id="PS50109">
    <property type="entry name" value="HIS_KIN"/>
    <property type="match status" value="1"/>
</dbReference>
<dbReference type="PRINTS" id="PR00344">
    <property type="entry name" value="BCTRLSENSOR"/>
</dbReference>
<organism evidence="10 11">
    <name type="scientific">Rhizodiscina lignyota</name>
    <dbReference type="NCBI Taxonomy" id="1504668"/>
    <lineage>
        <taxon>Eukaryota</taxon>
        <taxon>Fungi</taxon>
        <taxon>Dikarya</taxon>
        <taxon>Ascomycota</taxon>
        <taxon>Pezizomycotina</taxon>
        <taxon>Dothideomycetes</taxon>
        <taxon>Pleosporomycetidae</taxon>
        <taxon>Aulographales</taxon>
        <taxon>Rhizodiscinaceae</taxon>
        <taxon>Rhizodiscina</taxon>
    </lineage>
</organism>
<dbReference type="SUPFAM" id="SSF47384">
    <property type="entry name" value="Homodimeric domain of signal transducing histidine kinase"/>
    <property type="match status" value="1"/>
</dbReference>
<dbReference type="InterPro" id="IPR036097">
    <property type="entry name" value="HisK_dim/P_sf"/>
</dbReference>
<feature type="region of interest" description="Disordered" evidence="7">
    <location>
        <begin position="1095"/>
        <end position="1117"/>
    </location>
</feature>
<dbReference type="PANTHER" id="PTHR43047:SF72">
    <property type="entry name" value="OSMOSENSING HISTIDINE PROTEIN KINASE SLN1"/>
    <property type="match status" value="1"/>
</dbReference>
<dbReference type="GO" id="GO:0005886">
    <property type="term" value="C:plasma membrane"/>
    <property type="evidence" value="ECO:0007669"/>
    <property type="project" value="TreeGrafter"/>
</dbReference>
<dbReference type="InterPro" id="IPR003661">
    <property type="entry name" value="HisK_dim/P_dom"/>
</dbReference>
<dbReference type="SMART" id="SM00388">
    <property type="entry name" value="HisKA"/>
    <property type="match status" value="1"/>
</dbReference>
<evidence type="ECO:0000256" key="1">
    <source>
        <dbReference type="ARBA" id="ARBA00000085"/>
    </source>
</evidence>
<name>A0A9P4M724_9PEZI</name>
<dbReference type="PANTHER" id="PTHR43047">
    <property type="entry name" value="TWO-COMPONENT HISTIDINE PROTEIN KINASE"/>
    <property type="match status" value="1"/>
</dbReference>
<dbReference type="SMART" id="SM00387">
    <property type="entry name" value="HATPase_c"/>
    <property type="match status" value="1"/>
</dbReference>
<feature type="region of interest" description="Disordered" evidence="7">
    <location>
        <begin position="636"/>
        <end position="667"/>
    </location>
</feature>
<dbReference type="EMBL" id="ML978125">
    <property type="protein sequence ID" value="KAF2099535.1"/>
    <property type="molecule type" value="Genomic_DNA"/>
</dbReference>
<dbReference type="Gene3D" id="1.10.287.130">
    <property type="match status" value="1"/>
</dbReference>
<dbReference type="InterPro" id="IPR003594">
    <property type="entry name" value="HATPase_dom"/>
</dbReference>
<feature type="compositionally biased region" description="Polar residues" evidence="7">
    <location>
        <begin position="44"/>
        <end position="60"/>
    </location>
</feature>
<feature type="domain" description="Histidine kinase" evidence="8">
    <location>
        <begin position="568"/>
        <end position="897"/>
    </location>
</feature>
<dbReference type="InterPro" id="IPR036890">
    <property type="entry name" value="HATPase_C_sf"/>
</dbReference>
<dbReference type="Gene3D" id="3.30.450.40">
    <property type="match status" value="1"/>
</dbReference>
<dbReference type="Pfam" id="PF00072">
    <property type="entry name" value="Response_reg"/>
    <property type="match status" value="1"/>
</dbReference>
<evidence type="ECO:0000259" key="9">
    <source>
        <dbReference type="PROSITE" id="PS50110"/>
    </source>
</evidence>
<dbReference type="PROSITE" id="PS50110">
    <property type="entry name" value="RESPONSE_REGULATORY"/>
    <property type="match status" value="1"/>
</dbReference>
<dbReference type="EC" id="2.7.13.3" evidence="2"/>
<dbReference type="CDD" id="cd00082">
    <property type="entry name" value="HisKA"/>
    <property type="match status" value="1"/>
</dbReference>